<dbReference type="KEGG" id="hvg:123397090"/>
<feature type="region of interest" description="Disordered" evidence="1">
    <location>
        <begin position="1"/>
        <end position="24"/>
    </location>
</feature>
<dbReference type="Gene3D" id="3.80.10.10">
    <property type="entry name" value="Ribonuclease Inhibitor"/>
    <property type="match status" value="1"/>
</dbReference>
<accession>A0A8I6XVS9</accession>
<dbReference type="Gramene" id="HORVU.MOREX.r3.5HG0504390.1">
    <property type="protein sequence ID" value="HORVU.MOREX.r3.5HG0504390.1"/>
    <property type="gene ID" value="HORVU.MOREX.r3.5HG0504390"/>
</dbReference>
<proteinExistence type="predicted"/>
<gene>
    <name evidence="4" type="primary">LOC123397090</name>
</gene>
<dbReference type="PANTHER" id="PTHR32141:SF184">
    <property type="entry name" value="F-BOX DOMAIN-CONTAINING PROTEIN"/>
    <property type="match status" value="1"/>
</dbReference>
<dbReference type="InterPro" id="IPR006566">
    <property type="entry name" value="FBD"/>
</dbReference>
<dbReference type="Pfam" id="PF08387">
    <property type="entry name" value="FBD"/>
    <property type="match status" value="1"/>
</dbReference>
<evidence type="ECO:0000259" key="2">
    <source>
        <dbReference type="Pfam" id="PF08387"/>
    </source>
</evidence>
<feature type="compositionally biased region" description="Basic and acidic residues" evidence="1">
    <location>
        <begin position="13"/>
        <end position="24"/>
    </location>
</feature>
<evidence type="ECO:0000313" key="4">
    <source>
        <dbReference type="EnsemblPlants" id="HORVU.MOREX.r3.5HG0504390.1"/>
    </source>
</evidence>
<name>A0A8I6XVS9_HORVV</name>
<dbReference type="EnsemblPlants" id="HORVU.MOREX.r3.5HG0504390.1">
    <property type="protein sequence ID" value="HORVU.MOREX.r3.5HG0504390.1"/>
    <property type="gene ID" value="HORVU.MOREX.r3.5HG0504390"/>
</dbReference>
<dbReference type="Pfam" id="PF24758">
    <property type="entry name" value="LRR_At5g56370"/>
    <property type="match status" value="1"/>
</dbReference>
<dbReference type="InterPro" id="IPR036047">
    <property type="entry name" value="F-box-like_dom_sf"/>
</dbReference>
<organism evidence="4 5">
    <name type="scientific">Hordeum vulgare subsp. vulgare</name>
    <name type="common">Domesticated barley</name>
    <dbReference type="NCBI Taxonomy" id="112509"/>
    <lineage>
        <taxon>Eukaryota</taxon>
        <taxon>Viridiplantae</taxon>
        <taxon>Streptophyta</taxon>
        <taxon>Embryophyta</taxon>
        <taxon>Tracheophyta</taxon>
        <taxon>Spermatophyta</taxon>
        <taxon>Magnoliopsida</taxon>
        <taxon>Liliopsida</taxon>
        <taxon>Poales</taxon>
        <taxon>Poaceae</taxon>
        <taxon>BOP clade</taxon>
        <taxon>Pooideae</taxon>
        <taxon>Triticodae</taxon>
        <taxon>Triticeae</taxon>
        <taxon>Hordeinae</taxon>
        <taxon>Hordeum</taxon>
    </lineage>
</organism>
<reference evidence="5" key="1">
    <citation type="journal article" date="2012" name="Nature">
        <title>A physical, genetic and functional sequence assembly of the barley genome.</title>
        <authorList>
            <consortium name="The International Barley Genome Sequencing Consortium"/>
            <person name="Mayer K.F."/>
            <person name="Waugh R."/>
            <person name="Brown J.W."/>
            <person name="Schulman A."/>
            <person name="Langridge P."/>
            <person name="Platzer M."/>
            <person name="Fincher G.B."/>
            <person name="Muehlbauer G.J."/>
            <person name="Sato K."/>
            <person name="Close T.J."/>
            <person name="Wise R.P."/>
            <person name="Stein N."/>
        </authorList>
    </citation>
    <scope>NUCLEOTIDE SEQUENCE [LARGE SCALE GENOMIC DNA]</scope>
    <source>
        <strain evidence="5">cv. Morex</strain>
    </source>
</reference>
<dbReference type="GeneID" id="123397090"/>
<dbReference type="InterPro" id="IPR032675">
    <property type="entry name" value="LRR_dom_sf"/>
</dbReference>
<feature type="domain" description="FBD" evidence="2">
    <location>
        <begin position="351"/>
        <end position="393"/>
    </location>
</feature>
<dbReference type="Gramene" id="HORVU.MOREX.r2.5HG0418940.1">
    <property type="protein sequence ID" value="HORVU.MOREX.r2.5HG0418940.1"/>
    <property type="gene ID" value="HORVU.MOREX.r2.5HG0418940"/>
</dbReference>
<dbReference type="AlphaFoldDB" id="A0A8I6XVS9"/>
<feature type="domain" description="F-box/LRR-repeat protein 15/At3g58940/PEG3-like LRR" evidence="3">
    <location>
        <begin position="118"/>
        <end position="332"/>
    </location>
</feature>
<dbReference type="PANTHER" id="PTHR32141">
    <property type="match status" value="1"/>
</dbReference>
<dbReference type="InterPro" id="IPR055302">
    <property type="entry name" value="F-box_dom-containing"/>
</dbReference>
<reference evidence="4" key="2">
    <citation type="submission" date="2020-10" db="EMBL/GenBank/DDBJ databases">
        <authorList>
            <person name="Scholz U."/>
            <person name="Mascher M."/>
            <person name="Fiebig A."/>
        </authorList>
    </citation>
    <scope>NUCLEOTIDE SEQUENCE [LARGE SCALE GENOMIC DNA]</scope>
    <source>
        <strain evidence="4">cv. Morex</strain>
    </source>
</reference>
<evidence type="ECO:0000259" key="3">
    <source>
        <dbReference type="Pfam" id="PF24758"/>
    </source>
</evidence>
<dbReference type="OrthoDB" id="674834at2759"/>
<dbReference type="InterPro" id="IPR053781">
    <property type="entry name" value="F-box_AtFBL13-like"/>
</dbReference>
<dbReference type="InterPro" id="IPR055411">
    <property type="entry name" value="LRR_FXL15/At3g58940/PEG3-like"/>
</dbReference>
<dbReference type="RefSeq" id="XP_044947709.1">
    <property type="nucleotide sequence ID" value="XM_045091774.1"/>
</dbReference>
<dbReference type="Proteomes" id="UP000011116">
    <property type="component" value="Chromosome 5H"/>
</dbReference>
<dbReference type="CDD" id="cd22160">
    <property type="entry name" value="F-box_AtFBL13-like"/>
    <property type="match status" value="1"/>
</dbReference>
<evidence type="ECO:0000256" key="1">
    <source>
        <dbReference type="SAM" id="MobiDB-lite"/>
    </source>
</evidence>
<evidence type="ECO:0008006" key="6">
    <source>
        <dbReference type="Google" id="ProtNLM"/>
    </source>
</evidence>
<dbReference type="SUPFAM" id="SSF81383">
    <property type="entry name" value="F-box domain"/>
    <property type="match status" value="1"/>
</dbReference>
<dbReference type="SUPFAM" id="SSF52047">
    <property type="entry name" value="RNI-like"/>
    <property type="match status" value="1"/>
</dbReference>
<sequence length="446" mass="50267">MGDVAAASKRRRDGPESPAMRHDTSLDHISRLPDEILGTIISLIPDTKDAGRTTVLSSRWRHLWRSAPLNLAVNRRLSKRKHDCIAIVSKILAAHRGPARRLSLGAIRLSRDRYAKFDGWFQSSALNGLQELDFSGCFNQPAPLPRSALRFATTLQAVSIHACDFRDVDDVCFPRLKQLKLSRIIISETALCSLITSCTALQSLELHGIREVGIIRIISSTLRSIGVSAWSELVIEDAPCLERLISRVPFGLFHGQMKVRVIAAPKLKVLGCLTSQISELVIGSVIIKEMILVSFTTSVRTVKVLAVEFMGPNLDAILGFLRCFPCLEKLYIHLHLNMDMKNVRQHDTLVDPIECLDLHLGEIVLYNYQGKKRHVDFARFFVLNARVLKTMKFGVYGTGCNKIWMANQHRQLQLDNRASCHAQFDFKRNYVTSSSFSHNNKHIYDT</sequence>
<keyword evidence="5" id="KW-1185">Reference proteome</keyword>
<protein>
    <recommendedName>
        <fullName evidence="6">F-box domain-containing protein</fullName>
    </recommendedName>
</protein>
<reference evidence="4" key="3">
    <citation type="submission" date="2022-01" db="UniProtKB">
        <authorList>
            <consortium name="EnsemblPlants"/>
        </authorList>
    </citation>
    <scope>IDENTIFICATION</scope>
    <source>
        <strain evidence="4">subsp. vulgare</strain>
    </source>
</reference>
<evidence type="ECO:0000313" key="5">
    <source>
        <dbReference type="Proteomes" id="UP000011116"/>
    </source>
</evidence>